<feature type="compositionally biased region" description="Basic and acidic residues" evidence="1">
    <location>
        <begin position="144"/>
        <end position="164"/>
    </location>
</feature>
<dbReference type="InParanoid" id="A0A0C3PPF3"/>
<dbReference type="HOGENOM" id="CLU_1422190_0_0_1"/>
<evidence type="ECO:0000313" key="3">
    <source>
        <dbReference type="Proteomes" id="UP000054217"/>
    </source>
</evidence>
<dbReference type="Proteomes" id="UP000054217">
    <property type="component" value="Unassembled WGS sequence"/>
</dbReference>
<organism evidence="2 3">
    <name type="scientific">Pisolithus tinctorius Marx 270</name>
    <dbReference type="NCBI Taxonomy" id="870435"/>
    <lineage>
        <taxon>Eukaryota</taxon>
        <taxon>Fungi</taxon>
        <taxon>Dikarya</taxon>
        <taxon>Basidiomycota</taxon>
        <taxon>Agaricomycotina</taxon>
        <taxon>Agaricomycetes</taxon>
        <taxon>Agaricomycetidae</taxon>
        <taxon>Boletales</taxon>
        <taxon>Sclerodermatineae</taxon>
        <taxon>Pisolithaceae</taxon>
        <taxon>Pisolithus</taxon>
    </lineage>
</organism>
<dbReference type="OrthoDB" id="2688687at2759"/>
<evidence type="ECO:0000256" key="1">
    <source>
        <dbReference type="SAM" id="MobiDB-lite"/>
    </source>
</evidence>
<dbReference type="AlphaFoldDB" id="A0A0C3PPF3"/>
<name>A0A0C3PPF3_PISTI</name>
<dbReference type="EMBL" id="KN831951">
    <property type="protein sequence ID" value="KIO10806.1"/>
    <property type="molecule type" value="Genomic_DNA"/>
</dbReference>
<sequence length="184" mass="20683">MARPLLSGTRSSSSPLRYPLPVRQSSELAIVEDRNYSDEMEYVISRCTSPTPYSLPPAKTSDLSFLRVTHAVSGHLRLQSNSSTTLSTLSYGKQLPPSKCRKSFMRVLQWLVPCISGSHHDYIDDASEKRCGKPLRDSPCSESTRAEKFSARPGVIRKDAHKEQSPPLSLARLETIEEREEEYI</sequence>
<gene>
    <name evidence="2" type="ORF">M404DRAFT_995270</name>
</gene>
<feature type="region of interest" description="Disordered" evidence="1">
    <location>
        <begin position="135"/>
        <end position="184"/>
    </location>
</feature>
<reference evidence="2 3" key="1">
    <citation type="submission" date="2014-04" db="EMBL/GenBank/DDBJ databases">
        <authorList>
            <consortium name="DOE Joint Genome Institute"/>
            <person name="Kuo A."/>
            <person name="Kohler A."/>
            <person name="Costa M.D."/>
            <person name="Nagy L.G."/>
            <person name="Floudas D."/>
            <person name="Copeland A."/>
            <person name="Barry K.W."/>
            <person name="Cichocki N."/>
            <person name="Veneault-Fourrey C."/>
            <person name="LaButti K."/>
            <person name="Lindquist E.A."/>
            <person name="Lipzen A."/>
            <person name="Lundell T."/>
            <person name="Morin E."/>
            <person name="Murat C."/>
            <person name="Sun H."/>
            <person name="Tunlid A."/>
            <person name="Henrissat B."/>
            <person name="Grigoriev I.V."/>
            <person name="Hibbett D.S."/>
            <person name="Martin F."/>
            <person name="Nordberg H.P."/>
            <person name="Cantor M.N."/>
            <person name="Hua S.X."/>
        </authorList>
    </citation>
    <scope>NUCLEOTIDE SEQUENCE [LARGE SCALE GENOMIC DNA]</scope>
    <source>
        <strain evidence="2 3">Marx 270</strain>
    </source>
</reference>
<proteinExistence type="predicted"/>
<keyword evidence="3" id="KW-1185">Reference proteome</keyword>
<protein>
    <submittedName>
        <fullName evidence="2">Uncharacterized protein</fullName>
    </submittedName>
</protein>
<evidence type="ECO:0000313" key="2">
    <source>
        <dbReference type="EMBL" id="KIO10806.1"/>
    </source>
</evidence>
<reference evidence="3" key="2">
    <citation type="submission" date="2015-01" db="EMBL/GenBank/DDBJ databases">
        <title>Evolutionary Origins and Diversification of the Mycorrhizal Mutualists.</title>
        <authorList>
            <consortium name="DOE Joint Genome Institute"/>
            <consortium name="Mycorrhizal Genomics Consortium"/>
            <person name="Kohler A."/>
            <person name="Kuo A."/>
            <person name="Nagy L.G."/>
            <person name="Floudas D."/>
            <person name="Copeland A."/>
            <person name="Barry K.W."/>
            <person name="Cichocki N."/>
            <person name="Veneault-Fourrey C."/>
            <person name="LaButti K."/>
            <person name="Lindquist E.A."/>
            <person name="Lipzen A."/>
            <person name="Lundell T."/>
            <person name="Morin E."/>
            <person name="Murat C."/>
            <person name="Riley R."/>
            <person name="Ohm R."/>
            <person name="Sun H."/>
            <person name="Tunlid A."/>
            <person name="Henrissat B."/>
            <person name="Grigoriev I.V."/>
            <person name="Hibbett D.S."/>
            <person name="Martin F."/>
        </authorList>
    </citation>
    <scope>NUCLEOTIDE SEQUENCE [LARGE SCALE GENOMIC DNA]</scope>
    <source>
        <strain evidence="3">Marx 270</strain>
    </source>
</reference>
<accession>A0A0C3PPF3</accession>